<feature type="compositionally biased region" description="Polar residues" evidence="1">
    <location>
        <begin position="43"/>
        <end position="55"/>
    </location>
</feature>
<feature type="region of interest" description="Disordered" evidence="1">
    <location>
        <begin position="39"/>
        <end position="66"/>
    </location>
</feature>
<dbReference type="InterPro" id="IPR053145">
    <property type="entry name" value="AB_hydrolase_Est10"/>
</dbReference>
<evidence type="ECO:0000256" key="1">
    <source>
        <dbReference type="SAM" id="MobiDB-lite"/>
    </source>
</evidence>
<feature type="transmembrane region" description="Helical" evidence="2">
    <location>
        <begin position="456"/>
        <end position="476"/>
    </location>
</feature>
<dbReference type="RefSeq" id="WP_051905351.1">
    <property type="nucleotide sequence ID" value="NZ_CP011786.1"/>
</dbReference>
<evidence type="ECO:0000313" key="3">
    <source>
        <dbReference type="EMBL" id="KFI40475.1"/>
    </source>
</evidence>
<keyword evidence="4" id="KW-1185">Reference proteome</keyword>
<gene>
    <name evidence="3" type="ORF">BACT_1179</name>
</gene>
<dbReference type="GO" id="GO:0052689">
    <property type="term" value="F:carboxylic ester hydrolase activity"/>
    <property type="evidence" value="ECO:0007669"/>
    <property type="project" value="TreeGrafter"/>
</dbReference>
<name>A0A086Z1S5_9BIFI</name>
<evidence type="ECO:0000256" key="2">
    <source>
        <dbReference type="SAM" id="Phobius"/>
    </source>
</evidence>
<proteinExistence type="predicted"/>
<dbReference type="STRING" id="1437605.AB656_04515"/>
<dbReference type="Gene3D" id="3.40.50.1820">
    <property type="entry name" value="alpha/beta hydrolase"/>
    <property type="match status" value="1"/>
</dbReference>
<dbReference type="AlphaFoldDB" id="A0A086Z1S5"/>
<comment type="caution">
    <text evidence="3">The sequence shown here is derived from an EMBL/GenBank/DDBJ whole genome shotgun (WGS) entry which is preliminary data.</text>
</comment>
<organism evidence="3 4">
    <name type="scientific">Bifidobacterium actinocoloniiforme DSM 22766</name>
    <dbReference type="NCBI Taxonomy" id="1437605"/>
    <lineage>
        <taxon>Bacteria</taxon>
        <taxon>Bacillati</taxon>
        <taxon>Actinomycetota</taxon>
        <taxon>Actinomycetes</taxon>
        <taxon>Bifidobacteriales</taxon>
        <taxon>Bifidobacteriaceae</taxon>
        <taxon>Bifidobacterium</taxon>
    </lineage>
</organism>
<dbReference type="PATRIC" id="fig|1437605.7.peg.927"/>
<dbReference type="Proteomes" id="UP000029015">
    <property type="component" value="Unassembled WGS sequence"/>
</dbReference>
<keyword evidence="2" id="KW-0812">Transmembrane</keyword>
<feature type="transmembrane region" description="Helical" evidence="2">
    <location>
        <begin position="414"/>
        <end position="444"/>
    </location>
</feature>
<feature type="transmembrane region" description="Helical" evidence="2">
    <location>
        <begin position="367"/>
        <end position="393"/>
    </location>
</feature>
<dbReference type="PANTHER" id="PTHR43265:SF1">
    <property type="entry name" value="ESTERASE ESTD"/>
    <property type="match status" value="1"/>
</dbReference>
<dbReference type="eggNOG" id="COG1073">
    <property type="taxonomic scope" value="Bacteria"/>
</dbReference>
<sequence>MRILKRLVTPLIAFVLLLGLLAGAGALMTPAWQVEPYQGRVRPQTSDTSIASSMGPTAPEGSYRTRESDIKVQLAPAVTIHAIVREPVGAPAGRPACLFIHGAGTGSAGKVYGDLASAMASAGITTLVPDKRLDTYTDFHRNYAAMADDYGRSLKVLRSWPGVDPAKTGLYAESEGTWVSSIMTARDPSLTFTILTSPPVYPGRDQMAMAVSSYLDIIGAPAGVRADIPKLLGMNFAPLGLQYADFDALPYWSKLTQPTLINFGVNDASMPVEQGARQILDQARQAGNRNVTVRYYPANHQMRVGSRLAKASLPLESHYTRNLEDWINAVAQGTKADGWTTPQLAGAQPQQTYAAPQHTSPGLVTSIGALAVLLATGPVLLLAALVGSLTLALASAIRRRKSQQTSPPRFGRGVAALLWAQAIASLLLLAAVLGYIAIIGAHALRLEALTTTQVRLWTGLKALALVTTALSALLPARAIKAWMTRRAPAGSRAEAIQAGAFHARPQATSAAKGRPALARGWGHWIVLTLAWLGALACLLVLAFWGAYTF</sequence>
<dbReference type="SUPFAM" id="SSF53474">
    <property type="entry name" value="alpha/beta-Hydrolases"/>
    <property type="match status" value="1"/>
</dbReference>
<reference evidence="3 4" key="1">
    <citation type="submission" date="2014-03" db="EMBL/GenBank/DDBJ databases">
        <title>Genomics of Bifidobacteria.</title>
        <authorList>
            <person name="Ventura M."/>
            <person name="Milani C."/>
            <person name="Lugli G.A."/>
        </authorList>
    </citation>
    <scope>NUCLEOTIDE SEQUENCE [LARGE SCALE GENOMIC DNA]</scope>
    <source>
        <strain evidence="3 4">DSM 22766</strain>
    </source>
</reference>
<evidence type="ECO:0000313" key="4">
    <source>
        <dbReference type="Proteomes" id="UP000029015"/>
    </source>
</evidence>
<dbReference type="PANTHER" id="PTHR43265">
    <property type="entry name" value="ESTERASE ESTD"/>
    <property type="match status" value="1"/>
</dbReference>
<dbReference type="OrthoDB" id="9765647at2"/>
<accession>A0A086Z1S5</accession>
<dbReference type="EMBL" id="JGYK01000001">
    <property type="protein sequence ID" value="KFI40475.1"/>
    <property type="molecule type" value="Genomic_DNA"/>
</dbReference>
<protein>
    <recommendedName>
        <fullName evidence="5">Alpha/beta hydrolase family protein</fullName>
    </recommendedName>
</protein>
<keyword evidence="2" id="KW-0472">Membrane</keyword>
<dbReference type="KEGG" id="bact:AB656_04515"/>
<feature type="transmembrane region" description="Helical" evidence="2">
    <location>
        <begin position="524"/>
        <end position="547"/>
    </location>
</feature>
<evidence type="ECO:0008006" key="5">
    <source>
        <dbReference type="Google" id="ProtNLM"/>
    </source>
</evidence>
<keyword evidence="2" id="KW-1133">Transmembrane helix</keyword>
<dbReference type="InterPro" id="IPR029058">
    <property type="entry name" value="AB_hydrolase_fold"/>
</dbReference>